<evidence type="ECO:0000256" key="1">
    <source>
        <dbReference type="ARBA" id="ARBA00004123"/>
    </source>
</evidence>
<evidence type="ECO:0000256" key="6">
    <source>
        <dbReference type="ARBA" id="ARBA00022490"/>
    </source>
</evidence>
<comment type="similarity">
    <text evidence="3">Belongs to the YAE1 family.</text>
</comment>
<name>A0AAN6GUX4_9BASI</name>
<proteinExistence type="inferred from homology"/>
<comment type="subcellular location">
    <subcellularLocation>
        <location evidence="2">Cytoplasm</location>
    </subcellularLocation>
    <subcellularLocation>
        <location evidence="1">Nucleus</location>
    </subcellularLocation>
</comment>
<evidence type="ECO:0000259" key="9">
    <source>
        <dbReference type="Pfam" id="PF09811"/>
    </source>
</evidence>
<evidence type="ECO:0000256" key="2">
    <source>
        <dbReference type="ARBA" id="ARBA00004496"/>
    </source>
</evidence>
<dbReference type="GO" id="GO:0005634">
    <property type="term" value="C:nucleus"/>
    <property type="evidence" value="ECO:0007669"/>
    <property type="project" value="UniProtKB-SubCell"/>
</dbReference>
<dbReference type="PANTHER" id="PTHR18829">
    <property type="entry name" value="PROTEIN YAE1 HOMOLOG"/>
    <property type="match status" value="1"/>
</dbReference>
<comment type="caution">
    <text evidence="10">The sequence shown here is derived from an EMBL/GenBank/DDBJ whole genome shotgun (WGS) entry which is preliminary data.</text>
</comment>
<keyword evidence="7" id="KW-0539">Nucleus</keyword>
<feature type="compositionally biased region" description="Polar residues" evidence="8">
    <location>
        <begin position="259"/>
        <end position="272"/>
    </location>
</feature>
<dbReference type="Proteomes" id="UP001176517">
    <property type="component" value="Unassembled WGS sequence"/>
</dbReference>
<reference evidence="10" key="1">
    <citation type="journal article" date="2023" name="PhytoFront">
        <title>Draft Genome Resources of Seven Strains of Tilletia horrida, Causal Agent of Kernel Smut of Rice.</title>
        <authorList>
            <person name="Khanal S."/>
            <person name="Antony Babu S."/>
            <person name="Zhou X.G."/>
        </authorList>
    </citation>
    <scope>NUCLEOTIDE SEQUENCE</scope>
    <source>
        <strain evidence="10">TX6</strain>
    </source>
</reference>
<feature type="compositionally biased region" description="Low complexity" evidence="8">
    <location>
        <begin position="50"/>
        <end position="77"/>
    </location>
</feature>
<protein>
    <recommendedName>
        <fullName evidence="5">Protein YAE1</fullName>
    </recommendedName>
    <alternativeName>
        <fullName evidence="4">Protein yae1</fullName>
    </alternativeName>
</protein>
<dbReference type="Pfam" id="PF09811">
    <property type="entry name" value="Yae1_N"/>
    <property type="match status" value="1"/>
</dbReference>
<accession>A0AAN6GUX4</accession>
<keyword evidence="6" id="KW-0963">Cytoplasm</keyword>
<gene>
    <name evidence="10" type="ORF">OC846_002058</name>
</gene>
<dbReference type="PANTHER" id="PTHR18829:SF0">
    <property type="entry name" value="PROTEIN YAE1 HOMOLOG"/>
    <property type="match status" value="1"/>
</dbReference>
<keyword evidence="11" id="KW-1185">Reference proteome</keyword>
<dbReference type="EMBL" id="JAPDMZ010000036">
    <property type="protein sequence ID" value="KAK0554582.1"/>
    <property type="molecule type" value="Genomic_DNA"/>
</dbReference>
<evidence type="ECO:0000256" key="5">
    <source>
        <dbReference type="ARBA" id="ARBA00018400"/>
    </source>
</evidence>
<feature type="region of interest" description="Disordered" evidence="8">
    <location>
        <begin position="1"/>
        <end position="81"/>
    </location>
</feature>
<evidence type="ECO:0000313" key="11">
    <source>
        <dbReference type="Proteomes" id="UP001176517"/>
    </source>
</evidence>
<dbReference type="AlphaFoldDB" id="A0AAN6GUX4"/>
<feature type="domain" description="Essential protein Yae1 N-terminal" evidence="9">
    <location>
        <begin position="110"/>
        <end position="147"/>
    </location>
</feature>
<evidence type="ECO:0000256" key="8">
    <source>
        <dbReference type="SAM" id="MobiDB-lite"/>
    </source>
</evidence>
<evidence type="ECO:0000256" key="3">
    <source>
        <dbReference type="ARBA" id="ARBA00007096"/>
    </source>
</evidence>
<sequence>MVPVPSEPYRTVVNDVEEDEDDWLMSSGDEAEATAVHGDETAISLDDLDSPPSSFMHQSQQQQQQLRQQRQSMRDQSAAPVNARAPLRVRQLTMGERDLNKTEAQFEDAGYREGITDGKLSSLQAGFDEGFSTVGAPLGRAVGRLRGEATSLLAFVGRMASDAQVHEHTNTVAKAVVTSGSDDEAAGEQHIEVQYEDGDAGATGAIFAKASSAATTNGMLSSSDSQASDVFAKEDLLPGPGRARVRLKTKMIPHRRSSNAENGPLPNSTTLEQGGGMTKAHDEHPRSLSRPQLSPSAILALLQEAQSLLQDVQALTLEKLAPPDEEALAHEYEHALESARDGMYGAVMEKIGEWKRETEEERRRREAILPALYARLRAAKAVIGLA</sequence>
<dbReference type="InterPro" id="IPR019191">
    <property type="entry name" value="Essential_protein_Yae1_N"/>
</dbReference>
<evidence type="ECO:0000256" key="4">
    <source>
        <dbReference type="ARBA" id="ARBA00017286"/>
    </source>
</evidence>
<dbReference type="GO" id="GO:0005737">
    <property type="term" value="C:cytoplasm"/>
    <property type="evidence" value="ECO:0007669"/>
    <property type="project" value="UniProtKB-SubCell"/>
</dbReference>
<evidence type="ECO:0000256" key="7">
    <source>
        <dbReference type="ARBA" id="ARBA00023242"/>
    </source>
</evidence>
<organism evidence="10 11">
    <name type="scientific">Tilletia horrida</name>
    <dbReference type="NCBI Taxonomy" id="155126"/>
    <lineage>
        <taxon>Eukaryota</taxon>
        <taxon>Fungi</taxon>
        <taxon>Dikarya</taxon>
        <taxon>Basidiomycota</taxon>
        <taxon>Ustilaginomycotina</taxon>
        <taxon>Exobasidiomycetes</taxon>
        <taxon>Tilletiales</taxon>
        <taxon>Tilletiaceae</taxon>
        <taxon>Tilletia</taxon>
    </lineage>
</organism>
<dbReference type="InterPro" id="IPR038881">
    <property type="entry name" value="Yae1-like"/>
</dbReference>
<evidence type="ECO:0000313" key="10">
    <source>
        <dbReference type="EMBL" id="KAK0554582.1"/>
    </source>
</evidence>
<feature type="region of interest" description="Disordered" evidence="8">
    <location>
        <begin position="251"/>
        <end position="291"/>
    </location>
</feature>